<keyword evidence="4" id="KW-0472">Membrane</keyword>
<sequence length="252" mass="28126">MSIHALLETEFSLKLLSYSVNIIVDIRSVQLLWHQLRVSVLVLKERLLQGLQDSNGNFTRQTDILQAFNQHSETRLEDLTEVDDCGALTIRCTPKLRPAISPDPKEQRWCRIRGNQDRRERYRRSRGRYRGDPEHLRHGDSGQEQEPLLAGAGPGLSTEHAPEWVQLQGALTADSPRCESSSAGTGSSDGRLSHAQSRGSLTHPCPPPPRVKPPRTWRLLRKSPDRPAPSLGLQEQGRSGETEGRGRGEKGG</sequence>
<keyword evidence="3" id="KW-0677">Repeat</keyword>
<organism evidence="6 7">
    <name type="scientific">Mugilogobius chulae</name>
    <name type="common">yellowstripe goby</name>
    <dbReference type="NCBI Taxonomy" id="88201"/>
    <lineage>
        <taxon>Eukaryota</taxon>
        <taxon>Metazoa</taxon>
        <taxon>Chordata</taxon>
        <taxon>Craniata</taxon>
        <taxon>Vertebrata</taxon>
        <taxon>Euteleostomi</taxon>
        <taxon>Actinopterygii</taxon>
        <taxon>Neopterygii</taxon>
        <taxon>Teleostei</taxon>
        <taxon>Neoteleostei</taxon>
        <taxon>Acanthomorphata</taxon>
        <taxon>Gobiaria</taxon>
        <taxon>Gobiiformes</taxon>
        <taxon>Gobioidei</taxon>
        <taxon>Gobiidae</taxon>
        <taxon>Gobionellinae</taxon>
        <taxon>Mugilogobius</taxon>
    </lineage>
</organism>
<evidence type="ECO:0000256" key="2">
    <source>
        <dbReference type="ARBA" id="ARBA00022553"/>
    </source>
</evidence>
<dbReference type="PANTHER" id="PTHR14514:SF7">
    <property type="entry name" value="KASH DOMAIN-CONTAINING PROTEIN"/>
    <property type="match status" value="1"/>
</dbReference>
<evidence type="ECO:0000313" key="7">
    <source>
        <dbReference type="Proteomes" id="UP001460270"/>
    </source>
</evidence>
<keyword evidence="7" id="KW-1185">Reference proteome</keyword>
<evidence type="ECO:0000256" key="4">
    <source>
        <dbReference type="ARBA" id="ARBA00023136"/>
    </source>
</evidence>
<feature type="region of interest" description="Disordered" evidence="5">
    <location>
        <begin position="120"/>
        <end position="158"/>
    </location>
</feature>
<gene>
    <name evidence="6" type="ORF">WMY93_016527</name>
</gene>
<protein>
    <submittedName>
        <fullName evidence="6">Uncharacterized protein</fullName>
    </submittedName>
</protein>
<evidence type="ECO:0000256" key="5">
    <source>
        <dbReference type="SAM" id="MobiDB-lite"/>
    </source>
</evidence>
<comment type="subcellular location">
    <subcellularLocation>
        <location evidence="1">Endomembrane system</location>
    </subcellularLocation>
</comment>
<dbReference type="Proteomes" id="UP001460270">
    <property type="component" value="Unassembled WGS sequence"/>
</dbReference>
<evidence type="ECO:0000313" key="6">
    <source>
        <dbReference type="EMBL" id="KAK7903920.1"/>
    </source>
</evidence>
<accession>A0AAW0NQI2</accession>
<feature type="compositionally biased region" description="Basic residues" evidence="5">
    <location>
        <begin position="212"/>
        <end position="221"/>
    </location>
</feature>
<keyword evidence="2" id="KW-0597">Phosphoprotein</keyword>
<evidence type="ECO:0000256" key="3">
    <source>
        <dbReference type="ARBA" id="ARBA00022737"/>
    </source>
</evidence>
<name>A0AAW0NQI2_9GOBI</name>
<feature type="compositionally biased region" description="Basic and acidic residues" evidence="5">
    <location>
        <begin position="129"/>
        <end position="141"/>
    </location>
</feature>
<proteinExistence type="predicted"/>
<feature type="region of interest" description="Disordered" evidence="5">
    <location>
        <begin position="172"/>
        <end position="252"/>
    </location>
</feature>
<dbReference type="PANTHER" id="PTHR14514">
    <property type="entry name" value="PKA ANCHORING PROTEIN"/>
    <property type="match status" value="1"/>
</dbReference>
<feature type="compositionally biased region" description="Polar residues" evidence="5">
    <location>
        <begin position="178"/>
        <end position="200"/>
    </location>
</feature>
<dbReference type="EMBL" id="JBBPFD010000012">
    <property type="protein sequence ID" value="KAK7903920.1"/>
    <property type="molecule type" value="Genomic_DNA"/>
</dbReference>
<feature type="compositionally biased region" description="Basic and acidic residues" evidence="5">
    <location>
        <begin position="238"/>
        <end position="252"/>
    </location>
</feature>
<reference evidence="7" key="1">
    <citation type="submission" date="2024-04" db="EMBL/GenBank/DDBJ databases">
        <title>Salinicola lusitanus LLJ914,a marine bacterium isolated from the Okinawa Trough.</title>
        <authorList>
            <person name="Li J."/>
        </authorList>
    </citation>
    <scope>NUCLEOTIDE SEQUENCE [LARGE SCALE GENOMIC DNA]</scope>
</reference>
<dbReference type="AlphaFoldDB" id="A0AAW0NQI2"/>
<evidence type="ECO:0000256" key="1">
    <source>
        <dbReference type="ARBA" id="ARBA00004308"/>
    </source>
</evidence>
<comment type="caution">
    <text evidence="6">The sequence shown here is derived from an EMBL/GenBank/DDBJ whole genome shotgun (WGS) entry which is preliminary data.</text>
</comment>